<sequence length="138" mass="16033">MNWMLLPYRRYFQFAGRSRRKEYWMFTLFGLLVNLALTIVFGRTTYTTMGWYTGVSTQLNGVGDALSGLFALFNFIPSLAVSVRRLHDIDRSGWWFLLIFLPILGWFALLVFMCLDGTRGSNRYGSDPKNPYEADVFQ</sequence>
<keyword evidence="1" id="KW-0812">Transmembrane</keyword>
<name>A0ABU1MJ37_9SPHN</name>
<evidence type="ECO:0000313" key="3">
    <source>
        <dbReference type="Proteomes" id="UP001184150"/>
    </source>
</evidence>
<dbReference type="PANTHER" id="PTHR34980">
    <property type="entry name" value="INNER MEMBRANE PROTEIN-RELATED-RELATED"/>
    <property type="match status" value="1"/>
</dbReference>
<dbReference type="PANTHER" id="PTHR34980:SF2">
    <property type="entry name" value="INNER MEMBRANE PROTEIN YHAH-RELATED"/>
    <property type="match status" value="1"/>
</dbReference>
<evidence type="ECO:0000256" key="1">
    <source>
        <dbReference type="SAM" id="Phobius"/>
    </source>
</evidence>
<dbReference type="Pfam" id="PF05656">
    <property type="entry name" value="DUF805"/>
    <property type="match status" value="1"/>
</dbReference>
<dbReference type="RefSeq" id="WP_022677905.1">
    <property type="nucleotide sequence ID" value="NZ_CP140000.1"/>
</dbReference>
<evidence type="ECO:0000313" key="2">
    <source>
        <dbReference type="EMBL" id="MDR6510320.1"/>
    </source>
</evidence>
<feature type="transmembrane region" description="Helical" evidence="1">
    <location>
        <begin position="95"/>
        <end position="113"/>
    </location>
</feature>
<dbReference type="Proteomes" id="UP001184150">
    <property type="component" value="Unassembled WGS sequence"/>
</dbReference>
<gene>
    <name evidence="2" type="ORF">J2792_001180</name>
</gene>
<dbReference type="EMBL" id="JAVDRD010000002">
    <property type="protein sequence ID" value="MDR6510320.1"/>
    <property type="molecule type" value="Genomic_DNA"/>
</dbReference>
<keyword evidence="1" id="KW-1133">Transmembrane helix</keyword>
<keyword evidence="3" id="KW-1185">Reference proteome</keyword>
<dbReference type="InterPro" id="IPR008523">
    <property type="entry name" value="DUF805"/>
</dbReference>
<protein>
    <submittedName>
        <fullName evidence="2">Uncharacterized membrane protein YhaH (DUF805 family)</fullName>
    </submittedName>
</protein>
<keyword evidence="1" id="KW-0472">Membrane</keyword>
<feature type="transmembrane region" description="Helical" evidence="1">
    <location>
        <begin position="66"/>
        <end position="83"/>
    </location>
</feature>
<comment type="caution">
    <text evidence="2">The sequence shown here is derived from an EMBL/GenBank/DDBJ whole genome shotgun (WGS) entry which is preliminary data.</text>
</comment>
<organism evidence="2 3">
    <name type="scientific">Novosphingobium capsulatum</name>
    <dbReference type="NCBI Taxonomy" id="13688"/>
    <lineage>
        <taxon>Bacteria</taxon>
        <taxon>Pseudomonadati</taxon>
        <taxon>Pseudomonadota</taxon>
        <taxon>Alphaproteobacteria</taxon>
        <taxon>Sphingomonadales</taxon>
        <taxon>Sphingomonadaceae</taxon>
        <taxon>Novosphingobium</taxon>
    </lineage>
</organism>
<accession>A0ABU1MJ37</accession>
<proteinExistence type="predicted"/>
<reference evidence="2 3" key="1">
    <citation type="submission" date="2023-07" db="EMBL/GenBank/DDBJ databases">
        <title>Sorghum-associated microbial communities from plants grown in Nebraska, USA.</title>
        <authorList>
            <person name="Schachtman D."/>
        </authorList>
    </citation>
    <scope>NUCLEOTIDE SEQUENCE [LARGE SCALE GENOMIC DNA]</scope>
    <source>
        <strain evidence="2 3">DS1027</strain>
    </source>
</reference>